<reference evidence="11 12" key="1">
    <citation type="submission" date="2015-11" db="EMBL/GenBank/DDBJ databases">
        <authorList>
            <person name="Zhang Y."/>
            <person name="Guo Z."/>
        </authorList>
    </citation>
    <scope>NUCLEOTIDE SEQUENCE [LARGE SCALE GENOMIC DNA]</scope>
    <source>
        <strain evidence="11 12">KCTC 12086</strain>
    </source>
</reference>
<organism evidence="11 12">
    <name type="scientific">Pseudoalteromonas phenolica</name>
    <dbReference type="NCBI Taxonomy" id="161398"/>
    <lineage>
        <taxon>Bacteria</taxon>
        <taxon>Pseudomonadati</taxon>
        <taxon>Pseudomonadota</taxon>
        <taxon>Gammaproteobacteria</taxon>
        <taxon>Alteromonadales</taxon>
        <taxon>Pseudoalteromonadaceae</taxon>
        <taxon>Pseudoalteromonas</taxon>
    </lineage>
</organism>
<evidence type="ECO:0000256" key="8">
    <source>
        <dbReference type="PROSITE-ProRule" id="PRU01360"/>
    </source>
</evidence>
<dbReference type="Gene3D" id="2.60.40.1120">
    <property type="entry name" value="Carboxypeptidase-like, regulatory domain"/>
    <property type="match status" value="1"/>
</dbReference>
<accession>A0A0S2K274</accession>
<keyword evidence="11" id="KW-0675">Receptor</keyword>
<keyword evidence="2 8" id="KW-0813">Transport</keyword>
<protein>
    <submittedName>
        <fullName evidence="11">TonB-dependent receptor</fullName>
    </submittedName>
</protein>
<dbReference type="Proteomes" id="UP000061457">
    <property type="component" value="Chromosome I"/>
</dbReference>
<dbReference type="Pfam" id="PF00593">
    <property type="entry name" value="TonB_dep_Rec_b-barrel"/>
    <property type="match status" value="1"/>
</dbReference>
<dbReference type="SUPFAM" id="SSF56935">
    <property type="entry name" value="Porins"/>
    <property type="match status" value="1"/>
</dbReference>
<dbReference type="EMBL" id="CP013187">
    <property type="protein sequence ID" value="ALO42232.1"/>
    <property type="molecule type" value="Genomic_DNA"/>
</dbReference>
<evidence type="ECO:0000256" key="9">
    <source>
        <dbReference type="SAM" id="SignalP"/>
    </source>
</evidence>
<keyword evidence="5" id="KW-0798">TonB box</keyword>
<comment type="subcellular location">
    <subcellularLocation>
        <location evidence="1 8">Cell outer membrane</location>
        <topology evidence="1 8">Multi-pass membrane protein</topology>
    </subcellularLocation>
</comment>
<keyword evidence="4 8" id="KW-0812">Transmembrane</keyword>
<sequence length="1007" mass="110130">MKNAKLTGVGQLMKYNNNKGNYLRKSLAASAIAAALSWHAPALAVDGSSIVKGHIEAISGSDIIGATLTFKHKTKGLKYTVTTNTEGEYLLRNVPVGTYDVTIVKDGYQSVLQENVNVTIGQSMIIDAQMSQAGQNIERIAVTGASIRRVDLSNSTSGVTFSDEELNMMPVNTGFESIALLAPGTSAPGGSSFNGASSFGGASSAENGYYFNGLNVASIKTGLGSIRLPWEAISQTQIKTGGVSPEFGGAMGGIVNAVSKSGDNDFDFGAEVRWDPSNLESHHDSIYQSNGTISTNNQRDKYDFKEFQVWASGALVEDKLFAYALFSPRRSDSEGAGQTTFSSTSTEEDRWFTKLDWFINEDHSFGFSAMNNKRTWDTTNFVYDWQTNVIGDQKGVAAPGEDGGKVFSVNYNGYLTDTMSVTAVVGQVTENVENVVASTDPGVWDSRNGWTTLSQHTTSTVSEEKYVREQARVDFTLDLDEHALQFGIDYNKVKVKFSSGQNGIGDGMGWWEIKNAGVDDISGAAEGESFIERRVRTRDVDSDSTSIAFYINDTWQATDNLVLNLGLRYSEFENTVTDGRAYVDMKDQISPRLQAIYDLHGDGTAKVFATFGRYYQPVSANMNITQGSASVEWFEYHEMGDVNADGTPVLLADGSPSRGDMLRDRRWRQRGITEPGLIASSSLKPMYSDEITIGYQQEIFDTMSAGVRVVHRDLGRSVEDTDVGPVLAKKLAEMGITDNVGQGSYYVLNNPGEAIEMSYDFDGDGTVDVINLSPEELALPAAVRKYTAVEFTLDGNVTDDFRINASYTWSKNYGNTEGLVKTDNNQADPGWTTSYDYADLMDHGYGNLPNDHRHAFKFSGSYNITDNLIAGLVARTTSGRPQSYFSVHPKNVDSCAEGNPWDACISRYYDHASHYDENGNPAPRGSAGTLPWVTNVDLSMSYFTELMGNEVSLKATVYNLLNADSALNINEERTRYGDDGIELNPDYGMVTGRQAARYVSLTARMVF</sequence>
<evidence type="ECO:0000256" key="1">
    <source>
        <dbReference type="ARBA" id="ARBA00004571"/>
    </source>
</evidence>
<dbReference type="Gene3D" id="2.40.170.20">
    <property type="entry name" value="TonB-dependent receptor, beta-barrel domain"/>
    <property type="match status" value="1"/>
</dbReference>
<keyword evidence="6 8" id="KW-0472">Membrane</keyword>
<evidence type="ECO:0000259" key="10">
    <source>
        <dbReference type="Pfam" id="PF00593"/>
    </source>
</evidence>
<dbReference type="GO" id="GO:0044718">
    <property type="term" value="P:siderophore transmembrane transport"/>
    <property type="evidence" value="ECO:0007669"/>
    <property type="project" value="TreeGrafter"/>
</dbReference>
<dbReference type="PATRIC" id="fig|161398.10.peg.1755"/>
<comment type="similarity">
    <text evidence="8">Belongs to the TonB-dependent receptor family.</text>
</comment>
<feature type="domain" description="TonB-dependent receptor-like beta-barrel" evidence="10">
    <location>
        <begin position="451"/>
        <end position="960"/>
    </location>
</feature>
<evidence type="ECO:0000256" key="7">
    <source>
        <dbReference type="ARBA" id="ARBA00023237"/>
    </source>
</evidence>
<keyword evidence="3 8" id="KW-1134">Transmembrane beta strand</keyword>
<feature type="signal peptide" evidence="9">
    <location>
        <begin position="1"/>
        <end position="44"/>
    </location>
</feature>
<dbReference type="KEGG" id="pphe:PP2015_1730"/>
<dbReference type="InterPro" id="IPR037066">
    <property type="entry name" value="Plug_dom_sf"/>
</dbReference>
<feature type="chain" id="PRO_5006600999" evidence="9">
    <location>
        <begin position="45"/>
        <end position="1007"/>
    </location>
</feature>
<dbReference type="STRING" id="161398.PP2015_1730"/>
<proteinExistence type="inferred from homology"/>
<dbReference type="PANTHER" id="PTHR30069:SF46">
    <property type="entry name" value="OAR PROTEIN"/>
    <property type="match status" value="1"/>
</dbReference>
<dbReference type="Gene3D" id="2.170.130.10">
    <property type="entry name" value="TonB-dependent receptor, plug domain"/>
    <property type="match status" value="1"/>
</dbReference>
<evidence type="ECO:0000313" key="12">
    <source>
        <dbReference type="Proteomes" id="UP000061457"/>
    </source>
</evidence>
<gene>
    <name evidence="11" type="ORF">PP2015_1730</name>
</gene>
<dbReference type="Pfam" id="PF13620">
    <property type="entry name" value="CarboxypepD_reg"/>
    <property type="match status" value="1"/>
</dbReference>
<dbReference type="PROSITE" id="PS52016">
    <property type="entry name" value="TONB_DEPENDENT_REC_3"/>
    <property type="match status" value="1"/>
</dbReference>
<keyword evidence="7 8" id="KW-0998">Cell outer membrane</keyword>
<dbReference type="InterPro" id="IPR013784">
    <property type="entry name" value="Carb-bd-like_fold"/>
</dbReference>
<evidence type="ECO:0000256" key="4">
    <source>
        <dbReference type="ARBA" id="ARBA00022692"/>
    </source>
</evidence>
<dbReference type="PANTHER" id="PTHR30069">
    <property type="entry name" value="TONB-DEPENDENT OUTER MEMBRANE RECEPTOR"/>
    <property type="match status" value="1"/>
</dbReference>
<dbReference type="AlphaFoldDB" id="A0A0S2K274"/>
<evidence type="ECO:0000256" key="6">
    <source>
        <dbReference type="ARBA" id="ARBA00023136"/>
    </source>
</evidence>
<dbReference type="GO" id="GO:0015344">
    <property type="term" value="F:siderophore uptake transmembrane transporter activity"/>
    <property type="evidence" value="ECO:0007669"/>
    <property type="project" value="TreeGrafter"/>
</dbReference>
<dbReference type="InterPro" id="IPR000531">
    <property type="entry name" value="Beta-barrel_TonB"/>
</dbReference>
<keyword evidence="9" id="KW-0732">Signal</keyword>
<evidence type="ECO:0000313" key="11">
    <source>
        <dbReference type="EMBL" id="ALO42232.1"/>
    </source>
</evidence>
<keyword evidence="12" id="KW-1185">Reference proteome</keyword>
<dbReference type="InterPro" id="IPR039426">
    <property type="entry name" value="TonB-dep_rcpt-like"/>
</dbReference>
<evidence type="ECO:0000256" key="2">
    <source>
        <dbReference type="ARBA" id="ARBA00022448"/>
    </source>
</evidence>
<dbReference type="SUPFAM" id="SSF49452">
    <property type="entry name" value="Starch-binding domain-like"/>
    <property type="match status" value="1"/>
</dbReference>
<evidence type="ECO:0000256" key="3">
    <source>
        <dbReference type="ARBA" id="ARBA00022452"/>
    </source>
</evidence>
<dbReference type="GO" id="GO:0009279">
    <property type="term" value="C:cell outer membrane"/>
    <property type="evidence" value="ECO:0007669"/>
    <property type="project" value="UniProtKB-SubCell"/>
</dbReference>
<dbReference type="GO" id="GO:0030246">
    <property type="term" value="F:carbohydrate binding"/>
    <property type="evidence" value="ECO:0007669"/>
    <property type="project" value="InterPro"/>
</dbReference>
<dbReference type="InterPro" id="IPR036942">
    <property type="entry name" value="Beta-barrel_TonB_sf"/>
</dbReference>
<evidence type="ECO:0000256" key="5">
    <source>
        <dbReference type="ARBA" id="ARBA00023077"/>
    </source>
</evidence>
<name>A0A0S2K274_9GAMM</name>